<dbReference type="RefSeq" id="WP_254158493.1">
    <property type="nucleotide sequence ID" value="NZ_CP100355.1"/>
</dbReference>
<feature type="compositionally biased region" description="Polar residues" evidence="1">
    <location>
        <begin position="325"/>
        <end position="336"/>
    </location>
</feature>
<feature type="region of interest" description="Disordered" evidence="1">
    <location>
        <begin position="414"/>
        <end position="433"/>
    </location>
</feature>
<reference evidence="3" key="1">
    <citation type="submission" date="2022-06" db="EMBL/GenBank/DDBJ databases">
        <title>Diverse halophilic archaea isolated from saline environments.</title>
        <authorList>
            <person name="Cui H.-L."/>
        </authorList>
    </citation>
    <scope>NUCLEOTIDE SEQUENCE</scope>
    <source>
        <strain evidence="3">WLHS1</strain>
    </source>
</reference>
<dbReference type="InterPro" id="IPR055767">
    <property type="entry name" value="DUF7343"/>
</dbReference>
<evidence type="ECO:0000256" key="1">
    <source>
        <dbReference type="SAM" id="MobiDB-lite"/>
    </source>
</evidence>
<accession>A0A9E7SWE7</accession>
<feature type="compositionally biased region" description="Low complexity" evidence="1">
    <location>
        <begin position="338"/>
        <end position="349"/>
    </location>
</feature>
<name>A0A9E7SWE7_9EURY</name>
<dbReference type="InterPro" id="IPR036390">
    <property type="entry name" value="WH_DNA-bd_sf"/>
</dbReference>
<gene>
    <name evidence="3" type="ORF">NGM29_01455</name>
</gene>
<proteinExistence type="predicted"/>
<dbReference type="Gene3D" id="1.10.10.10">
    <property type="entry name" value="Winged helix-like DNA-binding domain superfamily/Winged helix DNA-binding domain"/>
    <property type="match status" value="1"/>
</dbReference>
<feature type="region of interest" description="Disordered" evidence="1">
    <location>
        <begin position="208"/>
        <end position="389"/>
    </location>
</feature>
<evidence type="ECO:0000313" key="4">
    <source>
        <dbReference type="Proteomes" id="UP001056855"/>
    </source>
</evidence>
<evidence type="ECO:0000313" key="3">
    <source>
        <dbReference type="EMBL" id="UTF53981.1"/>
    </source>
</evidence>
<dbReference type="Pfam" id="PF24336">
    <property type="entry name" value="DUF7504"/>
    <property type="match status" value="1"/>
</dbReference>
<dbReference type="InterPro" id="IPR055927">
    <property type="entry name" value="DUF7504"/>
</dbReference>
<dbReference type="Pfam" id="PF24034">
    <property type="entry name" value="DUF7343"/>
    <property type="match status" value="1"/>
</dbReference>
<feature type="compositionally biased region" description="Basic and acidic residues" evidence="1">
    <location>
        <begin position="282"/>
        <end position="294"/>
    </location>
</feature>
<dbReference type="GeneID" id="73288671"/>
<dbReference type="EMBL" id="CP100355">
    <property type="protein sequence ID" value="UTF53981.1"/>
    <property type="molecule type" value="Genomic_DNA"/>
</dbReference>
<sequence length="433" mass="47452">MKLEEFKREHIREGTNVLVLSPLTPHGTKAFTELLSTTNPSRTNMAVVTYTQPPSMWLTDWEAASNGPPNEITFIHNGSEPGEEISTDQQRPGTINTVRASPQDPIDVVTHLGDELKRWQDEGRQSVISVQTLTILLEYIDFDTAFRYLHILIHRVQAAGAIGYYQMDPTIHDEETINTLSVLFDVVAEVSQTETGEDEWTLVGSKSRADVPHDHDHGSTVAKSESESELDQSTRERTPDVERHTEPRRDRDGNDHSPLTEFKTWVSSLWSGDGGDGSDGGDSARKQPHDRTLDGGETGPATNGSLETETDQPPRDAETEPPAPSQNGSNGTSESVEPSAAPASDDPLLTDQEQIQQLIAQSGGRMRQSDLVEETRWSSSSVSRKLSSMEEEGLITRVQVGRGNLVFLAGYEPDAAVSPSGTSSERTTPLKGE</sequence>
<feature type="compositionally biased region" description="Basic and acidic residues" evidence="1">
    <location>
        <begin position="367"/>
        <end position="376"/>
    </location>
</feature>
<feature type="domain" description="DUF7343" evidence="2">
    <location>
        <begin position="348"/>
        <end position="408"/>
    </location>
</feature>
<dbReference type="KEGG" id="sawl:NGM29_01455"/>
<dbReference type="AlphaFoldDB" id="A0A9E7SWE7"/>
<feature type="compositionally biased region" description="Basic and acidic residues" evidence="1">
    <location>
        <begin position="232"/>
        <end position="255"/>
    </location>
</feature>
<dbReference type="InterPro" id="IPR036388">
    <property type="entry name" value="WH-like_DNA-bd_sf"/>
</dbReference>
<dbReference type="Proteomes" id="UP001056855">
    <property type="component" value="Chromosome"/>
</dbReference>
<protein>
    <submittedName>
        <fullName evidence="3">Helix-turn-helix domain-containing protein</fullName>
    </submittedName>
</protein>
<keyword evidence="4" id="KW-1185">Reference proteome</keyword>
<evidence type="ECO:0000259" key="2">
    <source>
        <dbReference type="Pfam" id="PF24034"/>
    </source>
</evidence>
<organism evidence="3 4">
    <name type="scientific">Natronosalvus rutilus</name>
    <dbReference type="NCBI Taxonomy" id="2953753"/>
    <lineage>
        <taxon>Archaea</taxon>
        <taxon>Methanobacteriati</taxon>
        <taxon>Methanobacteriota</taxon>
        <taxon>Stenosarchaea group</taxon>
        <taxon>Halobacteria</taxon>
        <taxon>Halobacteriales</taxon>
        <taxon>Natrialbaceae</taxon>
        <taxon>Natronosalvus</taxon>
    </lineage>
</organism>
<dbReference type="SUPFAM" id="SSF46785">
    <property type="entry name" value="Winged helix' DNA-binding domain"/>
    <property type="match status" value="1"/>
</dbReference>
<feature type="compositionally biased region" description="Polar residues" evidence="1">
    <location>
        <begin position="351"/>
        <end position="360"/>
    </location>
</feature>
<feature type="compositionally biased region" description="Basic and acidic residues" evidence="1">
    <location>
        <begin position="208"/>
        <end position="218"/>
    </location>
</feature>